<reference evidence="1 2" key="1">
    <citation type="journal article" date="2022" name="bioRxiv">
        <title>The genome of the oomycete Peronosclerospora sorghi, a cosmopolitan pathogen of maize and sorghum, is inflated with dispersed pseudogenes.</title>
        <authorList>
            <person name="Fletcher K."/>
            <person name="Martin F."/>
            <person name="Isakeit T."/>
            <person name="Cavanaugh K."/>
            <person name="Magill C."/>
            <person name="Michelmore R."/>
        </authorList>
    </citation>
    <scope>NUCLEOTIDE SEQUENCE [LARGE SCALE GENOMIC DNA]</scope>
    <source>
        <strain evidence="1">P6</strain>
    </source>
</reference>
<evidence type="ECO:0000313" key="1">
    <source>
        <dbReference type="EMBL" id="KAI9918653.1"/>
    </source>
</evidence>
<evidence type="ECO:0000313" key="2">
    <source>
        <dbReference type="Proteomes" id="UP001163321"/>
    </source>
</evidence>
<name>A0ACC0WIH0_9STRA</name>
<protein>
    <submittedName>
        <fullName evidence="1">Uncharacterized protein</fullName>
    </submittedName>
</protein>
<keyword evidence="2" id="KW-1185">Reference proteome</keyword>
<dbReference type="Proteomes" id="UP001163321">
    <property type="component" value="Chromosome 12"/>
</dbReference>
<sequence length="63" mass="6917">MFTFCLKPKITTLRSSAKTVTTKFGYTSSNVLATLERKETEVAGAFSLSEAAYQLRNASDYGN</sequence>
<comment type="caution">
    <text evidence="1">The sequence shown here is derived from an EMBL/GenBank/DDBJ whole genome shotgun (WGS) entry which is preliminary data.</text>
</comment>
<accession>A0ACC0WIH0</accession>
<gene>
    <name evidence="1" type="ORF">PsorP6_012270</name>
</gene>
<dbReference type="EMBL" id="CM047591">
    <property type="protein sequence ID" value="KAI9918653.1"/>
    <property type="molecule type" value="Genomic_DNA"/>
</dbReference>
<organism evidence="1 2">
    <name type="scientific">Peronosclerospora sorghi</name>
    <dbReference type="NCBI Taxonomy" id="230839"/>
    <lineage>
        <taxon>Eukaryota</taxon>
        <taxon>Sar</taxon>
        <taxon>Stramenopiles</taxon>
        <taxon>Oomycota</taxon>
        <taxon>Peronosporomycetes</taxon>
        <taxon>Peronosporales</taxon>
        <taxon>Peronosporaceae</taxon>
        <taxon>Peronosclerospora</taxon>
    </lineage>
</organism>
<proteinExistence type="predicted"/>